<dbReference type="EMBL" id="CP036264">
    <property type="protein sequence ID" value="QEF96177.1"/>
    <property type="molecule type" value="Genomic_DNA"/>
</dbReference>
<keyword evidence="3" id="KW-1185">Reference proteome</keyword>
<dbReference type="Proteomes" id="UP000321353">
    <property type="component" value="Chromosome"/>
</dbReference>
<proteinExistence type="predicted"/>
<evidence type="ECO:0000256" key="1">
    <source>
        <dbReference type="SAM" id="SignalP"/>
    </source>
</evidence>
<accession>A0A5B9MAC2</accession>
<dbReference type="RefSeq" id="WP_233903215.1">
    <property type="nucleotide sequence ID" value="NZ_CP036264.1"/>
</dbReference>
<evidence type="ECO:0000313" key="2">
    <source>
        <dbReference type="EMBL" id="QEF96177.1"/>
    </source>
</evidence>
<keyword evidence="1" id="KW-0732">Signal</keyword>
<dbReference type="KEGG" id="smam:Mal15_02040"/>
<evidence type="ECO:0000313" key="3">
    <source>
        <dbReference type="Proteomes" id="UP000321353"/>
    </source>
</evidence>
<sequence precursor="true">MKRFATTFVIVALTTFAALTGTDANAQVSASSYSTGGTAISSAYGRGNTRLNSSAYASGGGYARSTMTGRGVNGGFASGNSRAVSHGGVAISNGNSSANGWGARSHSNSYARTVGGFARSNSNAVANGNWADARSNAVTRTWGTYGSSSSEAIDNRQTGYPVYPTNTPGYTSGNYGGGTSATVYQSSTPRKTIFRSRSVRRGW</sequence>
<feature type="chain" id="PRO_5022916946" evidence="1">
    <location>
        <begin position="27"/>
        <end position="203"/>
    </location>
</feature>
<dbReference type="AlphaFoldDB" id="A0A5B9MAC2"/>
<gene>
    <name evidence="2" type="ORF">Mal15_02040</name>
</gene>
<feature type="signal peptide" evidence="1">
    <location>
        <begin position="1"/>
        <end position="26"/>
    </location>
</feature>
<organism evidence="2 3">
    <name type="scientific">Stieleria maiorica</name>
    <dbReference type="NCBI Taxonomy" id="2795974"/>
    <lineage>
        <taxon>Bacteria</taxon>
        <taxon>Pseudomonadati</taxon>
        <taxon>Planctomycetota</taxon>
        <taxon>Planctomycetia</taxon>
        <taxon>Pirellulales</taxon>
        <taxon>Pirellulaceae</taxon>
        <taxon>Stieleria</taxon>
    </lineage>
</organism>
<name>A0A5B9MAC2_9BACT</name>
<reference evidence="2 3" key="1">
    <citation type="submission" date="2019-02" db="EMBL/GenBank/DDBJ databases">
        <title>Planctomycetal bacteria perform biofilm scaping via a novel small molecule.</title>
        <authorList>
            <person name="Jeske O."/>
            <person name="Boedeker C."/>
            <person name="Wiegand S."/>
            <person name="Breitling P."/>
            <person name="Kallscheuer N."/>
            <person name="Jogler M."/>
            <person name="Rohde M."/>
            <person name="Petersen J."/>
            <person name="Medema M.H."/>
            <person name="Surup F."/>
            <person name="Jogler C."/>
        </authorList>
    </citation>
    <scope>NUCLEOTIDE SEQUENCE [LARGE SCALE GENOMIC DNA]</scope>
    <source>
        <strain evidence="2 3">Mal15</strain>
    </source>
</reference>
<protein>
    <submittedName>
        <fullName evidence="2">Uncharacterized protein</fullName>
    </submittedName>
</protein>